<feature type="region of interest" description="Disordered" evidence="1">
    <location>
        <begin position="1"/>
        <end position="23"/>
    </location>
</feature>
<evidence type="ECO:0000313" key="4">
    <source>
        <dbReference type="Proteomes" id="UP001241747"/>
    </source>
</evidence>
<keyword evidence="2" id="KW-0472">Membrane</keyword>
<organism evidence="3 4">
    <name type="scientific">Xanthobacter agilis</name>
    <dbReference type="NCBI Taxonomy" id="47492"/>
    <lineage>
        <taxon>Bacteria</taxon>
        <taxon>Pseudomonadati</taxon>
        <taxon>Pseudomonadota</taxon>
        <taxon>Alphaproteobacteria</taxon>
        <taxon>Hyphomicrobiales</taxon>
        <taxon>Xanthobacteraceae</taxon>
        <taxon>Xanthobacter</taxon>
    </lineage>
</organism>
<keyword evidence="4" id="KW-1185">Reference proteome</keyword>
<gene>
    <name evidence="3" type="ORF">QOZ94_001636</name>
</gene>
<keyword evidence="2" id="KW-0812">Transmembrane</keyword>
<feature type="transmembrane region" description="Helical" evidence="2">
    <location>
        <begin position="84"/>
        <end position="102"/>
    </location>
</feature>
<dbReference type="Proteomes" id="UP001241747">
    <property type="component" value="Unassembled WGS sequence"/>
</dbReference>
<evidence type="ECO:0000313" key="3">
    <source>
        <dbReference type="EMBL" id="MDQ0504854.1"/>
    </source>
</evidence>
<keyword evidence="2" id="KW-1133">Transmembrane helix</keyword>
<accession>A0ABU0LCK6</accession>
<dbReference type="RefSeq" id="WP_237344761.1">
    <property type="nucleotide sequence ID" value="NZ_JABWGX010000005.1"/>
</dbReference>
<proteinExistence type="predicted"/>
<feature type="transmembrane region" description="Helical" evidence="2">
    <location>
        <begin position="114"/>
        <end position="134"/>
    </location>
</feature>
<dbReference type="EMBL" id="JAUSVY010000003">
    <property type="protein sequence ID" value="MDQ0504854.1"/>
    <property type="molecule type" value="Genomic_DNA"/>
</dbReference>
<comment type="caution">
    <text evidence="3">The sequence shown here is derived from an EMBL/GenBank/DDBJ whole genome shotgun (WGS) entry which is preliminary data.</text>
</comment>
<evidence type="ECO:0000256" key="2">
    <source>
        <dbReference type="SAM" id="Phobius"/>
    </source>
</evidence>
<evidence type="ECO:0000256" key="1">
    <source>
        <dbReference type="SAM" id="MobiDB-lite"/>
    </source>
</evidence>
<sequence>MTETRSAVPVSPQPKPRRRPQERETPKLGGALMVLFWCACGITALPLAGLFSLIASTGVSGATWALGETFGGATIQAQLLRLGLWPQLVLFAWGASFVVLTVMKSRHALTVSPWLLAAWVAVSAYSQFSIRAAMAPDGATMADFAALAPGLLAQALGTAALFGYFKEGTRPRAYYTKGP</sequence>
<name>A0ABU0LCK6_XANAG</name>
<evidence type="ECO:0008006" key="5">
    <source>
        <dbReference type="Google" id="ProtNLM"/>
    </source>
</evidence>
<protein>
    <recommendedName>
        <fullName evidence="5">DUF2569 domain-containing protein</fullName>
    </recommendedName>
</protein>
<feature type="transmembrane region" description="Helical" evidence="2">
    <location>
        <begin position="146"/>
        <end position="165"/>
    </location>
</feature>
<reference evidence="3 4" key="1">
    <citation type="submission" date="2023-07" db="EMBL/GenBank/DDBJ databases">
        <title>Genomic Encyclopedia of Type Strains, Phase IV (KMG-IV): sequencing the most valuable type-strain genomes for metagenomic binning, comparative biology and taxonomic classification.</title>
        <authorList>
            <person name="Goeker M."/>
        </authorList>
    </citation>
    <scope>NUCLEOTIDE SEQUENCE [LARGE SCALE GENOMIC DNA]</scope>
    <source>
        <strain evidence="3 4">DSM 3770</strain>
    </source>
</reference>
<feature type="transmembrane region" description="Helical" evidence="2">
    <location>
        <begin position="28"/>
        <end position="54"/>
    </location>
</feature>